<proteinExistence type="predicted"/>
<dbReference type="AlphaFoldDB" id="A0A841AG09"/>
<comment type="caution">
    <text evidence="3">The sequence shown here is derived from an EMBL/GenBank/DDBJ whole genome shotgun (WGS) entry which is preliminary data.</text>
</comment>
<reference evidence="3 4" key="1">
    <citation type="submission" date="2020-08" db="EMBL/GenBank/DDBJ databases">
        <title>Sequencing the genomes of 1000 actinobacteria strains.</title>
        <authorList>
            <person name="Klenk H.-P."/>
        </authorList>
    </citation>
    <scope>NUCLEOTIDE SEQUENCE [LARGE SCALE GENOMIC DNA]</scope>
    <source>
        <strain evidence="3 4">DSM 28796</strain>
    </source>
</reference>
<feature type="region of interest" description="Disordered" evidence="1">
    <location>
        <begin position="86"/>
        <end position="107"/>
    </location>
</feature>
<dbReference type="RefSeq" id="WP_184325617.1">
    <property type="nucleotide sequence ID" value="NZ_JACHLZ010000001.1"/>
</dbReference>
<organism evidence="3 4">
    <name type="scientific">Brachybacterium aquaticum</name>
    <dbReference type="NCBI Taxonomy" id="1432564"/>
    <lineage>
        <taxon>Bacteria</taxon>
        <taxon>Bacillati</taxon>
        <taxon>Actinomycetota</taxon>
        <taxon>Actinomycetes</taxon>
        <taxon>Micrococcales</taxon>
        <taxon>Dermabacteraceae</taxon>
        <taxon>Brachybacterium</taxon>
    </lineage>
</organism>
<protein>
    <submittedName>
        <fullName evidence="3">Uncharacterized protein</fullName>
    </submittedName>
</protein>
<sequence length="312" mass="32706">MSQEPQRSAGAPDDSPSSLPDFSAAGDRAGLPDYAATSGPELLGEPSEQARHRTRNTMIAVIAGTVVILAVLALILSQTVFRSALADPDPTAFDTGPRSAEGHSEYVPDPKDPDIAPPPPIFTQAPTTECTIPSDGGSAPSAAPGTVRGGGLQYTQPDGWDDGWAPGRLPYLTELDAEGRHVEAGWYSVVNLGRVDFPEDEGGYPGLENAAVALFQCYATTTGVLSFFGENPQVTDYRSEVMTVDGEAAWIVQATYHFEDPDLLESSKASSVTAIVVETPNGPSALVGDVAADVPEHAANLEEIIASLEVVE</sequence>
<feature type="transmembrane region" description="Helical" evidence="2">
    <location>
        <begin position="57"/>
        <end position="76"/>
    </location>
</feature>
<keyword evidence="2" id="KW-1133">Transmembrane helix</keyword>
<evidence type="ECO:0000313" key="4">
    <source>
        <dbReference type="Proteomes" id="UP000588158"/>
    </source>
</evidence>
<keyword evidence="2" id="KW-0472">Membrane</keyword>
<keyword evidence="4" id="KW-1185">Reference proteome</keyword>
<evidence type="ECO:0000256" key="2">
    <source>
        <dbReference type="SAM" id="Phobius"/>
    </source>
</evidence>
<evidence type="ECO:0000256" key="1">
    <source>
        <dbReference type="SAM" id="MobiDB-lite"/>
    </source>
</evidence>
<dbReference type="EMBL" id="JACHLZ010000001">
    <property type="protein sequence ID" value="MBB5832265.1"/>
    <property type="molecule type" value="Genomic_DNA"/>
</dbReference>
<accession>A0A841AG09</accession>
<evidence type="ECO:0000313" key="3">
    <source>
        <dbReference type="EMBL" id="MBB5832265.1"/>
    </source>
</evidence>
<gene>
    <name evidence="3" type="ORF">HNR70_002078</name>
</gene>
<keyword evidence="2" id="KW-0812">Transmembrane</keyword>
<name>A0A841AG09_9MICO</name>
<feature type="compositionally biased region" description="Low complexity" evidence="1">
    <location>
        <begin position="8"/>
        <end position="25"/>
    </location>
</feature>
<dbReference type="Proteomes" id="UP000588158">
    <property type="component" value="Unassembled WGS sequence"/>
</dbReference>
<feature type="region of interest" description="Disordered" evidence="1">
    <location>
        <begin position="1"/>
        <end position="50"/>
    </location>
</feature>